<proteinExistence type="inferred from homology"/>
<dbReference type="SUPFAM" id="SSF54373">
    <property type="entry name" value="FAD-linked reductases, C-terminal domain"/>
    <property type="match status" value="1"/>
</dbReference>
<dbReference type="InterPro" id="IPR004572">
    <property type="entry name" value="Protoporphyrinogen_oxidase"/>
</dbReference>
<evidence type="ECO:0000259" key="12">
    <source>
        <dbReference type="Pfam" id="PF01593"/>
    </source>
</evidence>
<gene>
    <name evidence="13" type="ORF">AC625_01090</name>
</gene>
<dbReference type="AlphaFoldDB" id="A0A0K9GNN8"/>
<dbReference type="EMBL" id="LFZW01000001">
    <property type="protein sequence ID" value="KMY48299.1"/>
    <property type="molecule type" value="Genomic_DNA"/>
</dbReference>
<reference evidence="14" key="1">
    <citation type="submission" date="2015-07" db="EMBL/GenBank/DDBJ databases">
        <title>Genome sequencing project for genomic taxonomy and phylogenomics of Bacillus-like bacteria.</title>
        <authorList>
            <person name="Liu B."/>
            <person name="Wang J."/>
            <person name="Zhu Y."/>
            <person name="Liu G."/>
            <person name="Chen Q."/>
            <person name="Chen Z."/>
            <person name="Lan J."/>
            <person name="Che J."/>
            <person name="Ge C."/>
            <person name="Shi H."/>
            <person name="Pan Z."/>
            <person name="Liu X."/>
        </authorList>
    </citation>
    <scope>NUCLEOTIDE SEQUENCE [LARGE SCALE GENOMIC DNA]</scope>
    <source>
        <strain evidence="14">FJAT-27997</strain>
    </source>
</reference>
<organism evidence="13 14">
    <name type="scientific">Peribacillus loiseleuriae</name>
    <dbReference type="NCBI Taxonomy" id="1679170"/>
    <lineage>
        <taxon>Bacteria</taxon>
        <taxon>Bacillati</taxon>
        <taxon>Bacillota</taxon>
        <taxon>Bacilli</taxon>
        <taxon>Bacillales</taxon>
        <taxon>Bacillaceae</taxon>
        <taxon>Peribacillus</taxon>
    </lineage>
</organism>
<evidence type="ECO:0000256" key="4">
    <source>
        <dbReference type="ARBA" id="ARBA00008310"/>
    </source>
</evidence>
<dbReference type="PANTHER" id="PTHR42923:SF3">
    <property type="entry name" value="PROTOPORPHYRINOGEN OXIDASE"/>
    <property type="match status" value="1"/>
</dbReference>
<keyword evidence="10 11" id="KW-0350">Heme biosynthesis</keyword>
<dbReference type="EC" id="1.3.3.15" evidence="5 11"/>
<comment type="function">
    <text evidence="11">Involved in coproporphyrin-dependent heme b biosynthesis. Catalyzes the oxidation of coproporphyrinogen III to coproporphyrin III.</text>
</comment>
<comment type="pathway">
    <text evidence="3 11">Porphyrin-containing compound metabolism; protoheme biosynthesis.</text>
</comment>
<evidence type="ECO:0000256" key="6">
    <source>
        <dbReference type="ARBA" id="ARBA00019046"/>
    </source>
</evidence>
<dbReference type="SUPFAM" id="SSF51905">
    <property type="entry name" value="FAD/NAD(P)-binding domain"/>
    <property type="match status" value="1"/>
</dbReference>
<evidence type="ECO:0000256" key="2">
    <source>
        <dbReference type="ARBA" id="ARBA00001974"/>
    </source>
</evidence>
<dbReference type="RefSeq" id="WP_049679619.1">
    <property type="nucleotide sequence ID" value="NZ_LFZW01000001.1"/>
</dbReference>
<evidence type="ECO:0000256" key="11">
    <source>
        <dbReference type="RuleBase" id="RU364052"/>
    </source>
</evidence>
<comment type="catalytic activity">
    <reaction evidence="1">
        <text>coproporphyrinogen III + 3 O2 = coproporphyrin III + 3 H2O2</text>
        <dbReference type="Rhea" id="RHEA:43436"/>
        <dbReference type="ChEBI" id="CHEBI:15379"/>
        <dbReference type="ChEBI" id="CHEBI:16240"/>
        <dbReference type="ChEBI" id="CHEBI:57309"/>
        <dbReference type="ChEBI" id="CHEBI:131725"/>
        <dbReference type="EC" id="1.3.3.15"/>
    </reaction>
    <physiologicalReaction direction="left-to-right" evidence="1">
        <dbReference type="Rhea" id="RHEA:43437"/>
    </physiologicalReaction>
</comment>
<comment type="similarity">
    <text evidence="4 11">Belongs to the protoporphyrinogen/coproporphyrinogen oxidase family. Coproporphyrinogen III oxidase subfamily.</text>
</comment>
<dbReference type="Pfam" id="PF01593">
    <property type="entry name" value="Amino_oxidase"/>
    <property type="match status" value="1"/>
</dbReference>
<evidence type="ECO:0000256" key="3">
    <source>
        <dbReference type="ARBA" id="ARBA00004744"/>
    </source>
</evidence>
<evidence type="ECO:0000256" key="8">
    <source>
        <dbReference type="ARBA" id="ARBA00022827"/>
    </source>
</evidence>
<dbReference type="PATRIC" id="fig|1679170.3.peg.202"/>
<protein>
    <recommendedName>
        <fullName evidence="6 11">Coproporphyrinogen III oxidase</fullName>
        <ecNumber evidence="5 11">1.3.3.15</ecNumber>
    </recommendedName>
</protein>
<comment type="caution">
    <text evidence="13">The sequence shown here is derived from an EMBL/GenBank/DDBJ whole genome shotgun (WGS) entry which is preliminary data.</text>
</comment>
<keyword evidence="7 11" id="KW-0285">Flavoprotein</keyword>
<evidence type="ECO:0000256" key="7">
    <source>
        <dbReference type="ARBA" id="ARBA00022630"/>
    </source>
</evidence>
<dbReference type="Proteomes" id="UP000037146">
    <property type="component" value="Unassembled WGS sequence"/>
</dbReference>
<dbReference type="UniPathway" id="UPA00252"/>
<keyword evidence="9 11" id="KW-0560">Oxidoreductase</keyword>
<dbReference type="STRING" id="1679170.AC625_01090"/>
<sequence length="461" mass="50634">MKTVVVIGGGITGVSALYELQKWKKKTGSNIRLVLTEATEELGGKIRSVHDGDFIMESGADSIVARKGYIGPLIEELELQSEVVYNATGRSFIHSDGELKLIPKEAVFGIPTSIESLAKTTLVSAEGKVAALKDFYTKNETFTADDSIGEFLEHFLGQELVEKQIAPVLSGVYSGKLADLTIASTLPYLLDYKNKYGSIIRGLSENEKAFQGNGDKKFLSFKGGLSTLLNRMEERMEDVEIRKGTAVEVVTKKGDTYIVTFVNGESIIADYIILSIPHNAAQRVLKDSAIQREFDQLKNSSIISVYVGFNLADSELPKDGTGFITAGTSELTCNACTWTSRKWGHTSKKNHLLIRLFYKSTNPAFASLQTATEEELLKVALKDIKISLGITGIPVTSEVTNWSGMMPNYHIHHRKVVQRLEEKLEKDFPGIRLAGCSYYGVGIPDCIGNGQATAKWVTEQL</sequence>
<evidence type="ECO:0000256" key="9">
    <source>
        <dbReference type="ARBA" id="ARBA00023002"/>
    </source>
</evidence>
<dbReference type="InterPro" id="IPR050464">
    <property type="entry name" value="Zeta_carotene_desat/Oxidored"/>
</dbReference>
<evidence type="ECO:0000313" key="14">
    <source>
        <dbReference type="Proteomes" id="UP000037146"/>
    </source>
</evidence>
<dbReference type="GO" id="GO:0004729">
    <property type="term" value="F:oxygen-dependent protoporphyrinogen oxidase activity"/>
    <property type="evidence" value="ECO:0007669"/>
    <property type="project" value="UniProtKB-UniRule"/>
</dbReference>
<dbReference type="NCBIfam" id="NF009081">
    <property type="entry name" value="PRK12416.1"/>
    <property type="match status" value="1"/>
</dbReference>
<evidence type="ECO:0000256" key="10">
    <source>
        <dbReference type="ARBA" id="ARBA00023133"/>
    </source>
</evidence>
<keyword evidence="8 11" id="KW-0274">FAD</keyword>
<comment type="cofactor">
    <cofactor evidence="2 11">
        <name>FAD</name>
        <dbReference type="ChEBI" id="CHEBI:57692"/>
    </cofactor>
</comment>
<dbReference type="InterPro" id="IPR036188">
    <property type="entry name" value="FAD/NAD-bd_sf"/>
</dbReference>
<accession>A0A0K9GNN8</accession>
<dbReference type="GO" id="GO:0006783">
    <property type="term" value="P:heme biosynthetic process"/>
    <property type="evidence" value="ECO:0007669"/>
    <property type="project" value="UniProtKB-UniRule"/>
</dbReference>
<dbReference type="Gene3D" id="3.50.50.60">
    <property type="entry name" value="FAD/NAD(P)-binding domain"/>
    <property type="match status" value="1"/>
</dbReference>
<dbReference type="InterPro" id="IPR002937">
    <property type="entry name" value="Amino_oxidase"/>
</dbReference>
<evidence type="ECO:0000313" key="13">
    <source>
        <dbReference type="EMBL" id="KMY48299.1"/>
    </source>
</evidence>
<name>A0A0K9GNN8_9BACI</name>
<dbReference type="NCBIfam" id="TIGR00562">
    <property type="entry name" value="proto_IX_ox"/>
    <property type="match status" value="1"/>
</dbReference>
<comment type="subcellular location">
    <subcellularLocation>
        <location evidence="11">Cytoplasm</location>
    </subcellularLocation>
</comment>
<keyword evidence="14" id="KW-1185">Reference proteome</keyword>
<keyword evidence="11" id="KW-0963">Cytoplasm</keyword>
<evidence type="ECO:0000256" key="5">
    <source>
        <dbReference type="ARBA" id="ARBA00012402"/>
    </source>
</evidence>
<dbReference type="PANTHER" id="PTHR42923">
    <property type="entry name" value="PROTOPORPHYRINOGEN OXIDASE"/>
    <property type="match status" value="1"/>
</dbReference>
<dbReference type="Gene3D" id="1.10.3110.10">
    <property type="entry name" value="protoporphyrinogen ix oxidase, domain 3"/>
    <property type="match status" value="1"/>
</dbReference>
<dbReference type="OrthoDB" id="9805195at2"/>
<dbReference type="GO" id="GO:0005737">
    <property type="term" value="C:cytoplasm"/>
    <property type="evidence" value="ECO:0007669"/>
    <property type="project" value="UniProtKB-SubCell"/>
</dbReference>
<evidence type="ECO:0000256" key="1">
    <source>
        <dbReference type="ARBA" id="ARBA00001755"/>
    </source>
</evidence>
<feature type="domain" description="Amine oxidase" evidence="12">
    <location>
        <begin position="12"/>
        <end position="455"/>
    </location>
</feature>
<dbReference type="Gene3D" id="3.90.660.20">
    <property type="entry name" value="Protoporphyrinogen oxidase, mitochondrial, domain 2"/>
    <property type="match status" value="1"/>
</dbReference>